<name>A0A837HSG0_9BACT</name>
<evidence type="ECO:0000313" key="1">
    <source>
        <dbReference type="EMBL" id="KKR09473.1"/>
    </source>
</evidence>
<protein>
    <submittedName>
        <fullName evidence="1">Uncharacterized protein</fullName>
    </submittedName>
</protein>
<evidence type="ECO:0000313" key="2">
    <source>
        <dbReference type="Proteomes" id="UP000033996"/>
    </source>
</evidence>
<sequence>MAIKSQKYGTVDSSGKYYESSYDYDARTGYAINPNTGQGDKYWSPYTNSLVGDDMRKQIDRENAQWSSNLPPINREDGGQTQLVQDPITGQTKAGEITPSVQISRVDKNPYASATGSVSLTGPSSNAPMSAQEYAGLLSRFNLSPIPETPANVTQARSDILGAYQPTAQETQYQTQVNTLQGQLDQLNAQERAGVGEIQNIPASSRFADVQMRQFQQGISKQKGDVLAQIETSQRSLGMETAKRQGILQRATTALGFAQSDYENQIKRIDQINANNLNIQDKVINYAFKLQDSQREAFSTILKNFGSTAQTYDQMTPQQQQGIANIAQQWGIDPQALIAGIDSQAHGNIVKQYKAQMDMQKTQLEMDKIKKDLNLPAKLDTSITEANGRKLLINNQTGGIIKDLGVADIVKPEIYKPPTSYQEWELAGKPTTYADWLKEQNIKAPTQAQQTVSEYAARIEQANPMIESLQDSIKNMNYISFAAQLKLPSAFQSKDIQQYMQAARNFINAKLRRESGAVIANSEFAEARQQYLPQAGDSDEVLISKKANRDLVYSALRKASGNAYQSVDELLKETGSKTILEGATSSGMKYKVIE</sequence>
<comment type="caution">
    <text evidence="1">The sequence shown here is derived from an EMBL/GenBank/DDBJ whole genome shotgun (WGS) entry which is preliminary data.</text>
</comment>
<dbReference type="Proteomes" id="UP000033996">
    <property type="component" value="Unassembled WGS sequence"/>
</dbReference>
<dbReference type="EMBL" id="LBWL01000004">
    <property type="protein sequence ID" value="KKR09473.1"/>
    <property type="molecule type" value="Genomic_DNA"/>
</dbReference>
<gene>
    <name evidence="1" type="ORF">UT35_C0004G0012</name>
</gene>
<reference evidence="1 2" key="1">
    <citation type="journal article" date="2015" name="Nature">
        <title>rRNA introns, odd ribosomes, and small enigmatic genomes across a large radiation of phyla.</title>
        <authorList>
            <person name="Brown C.T."/>
            <person name="Hug L.A."/>
            <person name="Thomas B.C."/>
            <person name="Sharon I."/>
            <person name="Castelle C.J."/>
            <person name="Singh A."/>
            <person name="Wilkins M.J."/>
            <person name="Williams K.H."/>
            <person name="Banfield J.F."/>
        </authorList>
    </citation>
    <scope>NUCLEOTIDE SEQUENCE [LARGE SCALE GENOMIC DNA]</scope>
</reference>
<accession>A0A837HSG0</accession>
<proteinExistence type="predicted"/>
<organism evidence="1 2">
    <name type="scientific">Candidatus Yanofskybacteria bacterium GW2011_GWD1_39_16</name>
    <dbReference type="NCBI Taxonomy" id="1619030"/>
    <lineage>
        <taxon>Bacteria</taxon>
        <taxon>Candidatus Yanofskyibacteriota</taxon>
    </lineage>
</organism>
<dbReference type="AlphaFoldDB" id="A0A837HSG0"/>